<organism evidence="2 3">
    <name type="scientific">Isoptericola jiangsuensis</name>
    <dbReference type="NCBI Taxonomy" id="548579"/>
    <lineage>
        <taxon>Bacteria</taxon>
        <taxon>Bacillati</taxon>
        <taxon>Actinomycetota</taxon>
        <taxon>Actinomycetes</taxon>
        <taxon>Micrococcales</taxon>
        <taxon>Promicromonosporaceae</taxon>
        <taxon>Isoptericola</taxon>
    </lineage>
</organism>
<keyword evidence="3" id="KW-1185">Reference proteome</keyword>
<accession>A0A2A9ETC1</accession>
<dbReference type="Gene3D" id="2.130.10.10">
    <property type="entry name" value="YVTN repeat-like/Quinoprotein amine dehydrogenase"/>
    <property type="match status" value="1"/>
</dbReference>
<proteinExistence type="predicted"/>
<keyword evidence="1" id="KW-0732">Signal</keyword>
<feature type="signal peptide" evidence="1">
    <location>
        <begin position="1"/>
        <end position="21"/>
    </location>
</feature>
<evidence type="ECO:0008006" key="4">
    <source>
        <dbReference type="Google" id="ProtNLM"/>
    </source>
</evidence>
<dbReference type="SUPFAM" id="SSF110296">
    <property type="entry name" value="Oligoxyloglucan reducing end-specific cellobiohydrolase"/>
    <property type="match status" value="1"/>
</dbReference>
<sequence>MKTASARARALLSAAVLPALAACSTPADGIDDADDPTGESLGHVHALVHDPGTDQLLAATHTGVWLLPDPTAPSSGEDAVRRVGAGTQDTMGMALGPDGALYASGHPGPGEDPDLSPPNLGLQRSTDGATTWEPVSLRGEVDFHALTTATTPDGSVRVAGLDSGTSTILVSDDAGRSWSQGATLALRDLAFLAGEADSLVATTPGGVQVSDDAAGSFAPVPDAPLLVLVEVLPAGGVVGLDDAGTVWTAGDDLTGWRSHGGTDEVVEALTTVPTADGKDTALVVATSAAVLVSDDLGGTWDELAAVP</sequence>
<dbReference type="OrthoDB" id="9764804at2"/>
<comment type="caution">
    <text evidence="2">The sequence shown here is derived from an EMBL/GenBank/DDBJ whole genome shotgun (WGS) entry which is preliminary data.</text>
</comment>
<evidence type="ECO:0000256" key="1">
    <source>
        <dbReference type="SAM" id="SignalP"/>
    </source>
</evidence>
<dbReference type="EMBL" id="PDJJ01000001">
    <property type="protein sequence ID" value="PFG41512.1"/>
    <property type="molecule type" value="Genomic_DNA"/>
</dbReference>
<evidence type="ECO:0000313" key="2">
    <source>
        <dbReference type="EMBL" id="PFG41512.1"/>
    </source>
</evidence>
<name>A0A2A9ETC1_9MICO</name>
<dbReference type="AlphaFoldDB" id="A0A2A9ETC1"/>
<dbReference type="InterPro" id="IPR015943">
    <property type="entry name" value="WD40/YVTN_repeat-like_dom_sf"/>
</dbReference>
<feature type="chain" id="PRO_5013378245" description="BNR/Asp-box repeat protein" evidence="1">
    <location>
        <begin position="22"/>
        <end position="307"/>
    </location>
</feature>
<reference evidence="2 3" key="1">
    <citation type="submission" date="2017-10" db="EMBL/GenBank/DDBJ databases">
        <title>Sequencing the genomes of 1000 actinobacteria strains.</title>
        <authorList>
            <person name="Klenk H.-P."/>
        </authorList>
    </citation>
    <scope>NUCLEOTIDE SEQUENCE [LARGE SCALE GENOMIC DNA]</scope>
    <source>
        <strain evidence="2 3">DSM 21863</strain>
    </source>
</reference>
<dbReference type="RefSeq" id="WP_098462007.1">
    <property type="nucleotide sequence ID" value="NZ_PDJJ01000001.1"/>
</dbReference>
<evidence type="ECO:0000313" key="3">
    <source>
        <dbReference type="Proteomes" id="UP000224130"/>
    </source>
</evidence>
<dbReference type="PROSITE" id="PS51257">
    <property type="entry name" value="PROKAR_LIPOPROTEIN"/>
    <property type="match status" value="1"/>
</dbReference>
<gene>
    <name evidence="2" type="ORF">ATJ88_0154</name>
</gene>
<dbReference type="Proteomes" id="UP000224130">
    <property type="component" value="Unassembled WGS sequence"/>
</dbReference>
<protein>
    <recommendedName>
        <fullName evidence="4">BNR/Asp-box repeat protein</fullName>
    </recommendedName>
</protein>